<dbReference type="PANTHER" id="PTHR40763:SF4">
    <property type="entry name" value="DUF1707 DOMAIN-CONTAINING PROTEIN"/>
    <property type="match status" value="1"/>
</dbReference>
<dbReference type="Proteomes" id="UP000198983">
    <property type="component" value="Chromosome I"/>
</dbReference>
<keyword evidence="4" id="KW-1185">Reference proteome</keyword>
<feature type="region of interest" description="Disordered" evidence="1">
    <location>
        <begin position="236"/>
        <end position="275"/>
    </location>
</feature>
<dbReference type="STRING" id="117157.SAMN04489717_5444"/>
<feature type="region of interest" description="Disordered" evidence="1">
    <location>
        <begin position="77"/>
        <end position="96"/>
    </location>
</feature>
<name>A0A1H1YEI7_9ACTN</name>
<gene>
    <name evidence="3" type="ORF">SAMN04489717_5444</name>
</gene>
<dbReference type="OrthoDB" id="4772576at2"/>
<dbReference type="InterPro" id="IPR012551">
    <property type="entry name" value="DUF1707_SHOCT-like"/>
</dbReference>
<proteinExistence type="predicted"/>
<evidence type="ECO:0000313" key="3">
    <source>
        <dbReference type="EMBL" id="SDT19765.1"/>
    </source>
</evidence>
<protein>
    <recommendedName>
        <fullName evidence="2">DUF1707 domain-containing protein</fullName>
    </recommendedName>
</protein>
<evidence type="ECO:0000256" key="1">
    <source>
        <dbReference type="SAM" id="MobiDB-lite"/>
    </source>
</evidence>
<dbReference type="EMBL" id="LT629732">
    <property type="protein sequence ID" value="SDT19765.1"/>
    <property type="molecule type" value="Genomic_DNA"/>
</dbReference>
<dbReference type="Pfam" id="PF08044">
    <property type="entry name" value="DUF1707"/>
    <property type="match status" value="1"/>
</dbReference>
<feature type="compositionally biased region" description="Basic and acidic residues" evidence="1">
    <location>
        <begin position="249"/>
        <end position="265"/>
    </location>
</feature>
<feature type="region of interest" description="Disordered" evidence="1">
    <location>
        <begin position="1"/>
        <end position="26"/>
    </location>
</feature>
<evidence type="ECO:0000259" key="2">
    <source>
        <dbReference type="Pfam" id="PF08044"/>
    </source>
</evidence>
<feature type="compositionally biased region" description="Low complexity" evidence="1">
    <location>
        <begin position="14"/>
        <end position="24"/>
    </location>
</feature>
<accession>A0A1H1YEI7</accession>
<evidence type="ECO:0000313" key="4">
    <source>
        <dbReference type="Proteomes" id="UP000198983"/>
    </source>
</evidence>
<dbReference type="PANTHER" id="PTHR40763">
    <property type="entry name" value="MEMBRANE PROTEIN-RELATED"/>
    <property type="match status" value="1"/>
</dbReference>
<reference evidence="3 4" key="1">
    <citation type="submission" date="2016-10" db="EMBL/GenBank/DDBJ databases">
        <authorList>
            <person name="de Groot N.N."/>
        </authorList>
    </citation>
    <scope>NUCLEOTIDE SEQUENCE [LARGE SCALE GENOMIC DNA]</scope>
    <source>
        <strain evidence="3 4">DSM 22024</strain>
    </source>
</reference>
<organism evidence="3 4">
    <name type="scientific">Actinopolymorpha singaporensis</name>
    <dbReference type="NCBI Taxonomy" id="117157"/>
    <lineage>
        <taxon>Bacteria</taxon>
        <taxon>Bacillati</taxon>
        <taxon>Actinomycetota</taxon>
        <taxon>Actinomycetes</taxon>
        <taxon>Propionibacteriales</taxon>
        <taxon>Actinopolymorphaceae</taxon>
        <taxon>Actinopolymorpha</taxon>
    </lineage>
</organism>
<dbReference type="RefSeq" id="WP_092656340.1">
    <property type="nucleotide sequence ID" value="NZ_LT629732.1"/>
</dbReference>
<sequence>MSDQQPEPHPSEPAGPAHPVAGGADILASDAEREAVVSRLNAACGEGRLTLEEFSDRLERSYTARTRGELEPLLRDLPSAGTEEATDPAVRRAAGRGRTDWHVTPLGGLRRGGRWRMRDHLVSVTLIGGVDLDLREAQLDAPEVILTSVSVIGGVSLTVPPGVSVVTEGFSLLGGRRIDVDEVAGEDAPTLRVRAFSLLGGLRVASSRPYDRFRAARESRREALADARAQRGVALGEGRAQRRSALADARADRRDALRDARQARRDARRARRGGR</sequence>
<dbReference type="AlphaFoldDB" id="A0A1H1YEI7"/>
<feature type="domain" description="DUF1707" evidence="2">
    <location>
        <begin position="27"/>
        <end position="78"/>
    </location>
</feature>
<feature type="compositionally biased region" description="Basic residues" evidence="1">
    <location>
        <begin position="266"/>
        <end position="275"/>
    </location>
</feature>